<evidence type="ECO:0000259" key="1">
    <source>
        <dbReference type="Pfam" id="PF00535"/>
    </source>
</evidence>
<reference evidence="2 3" key="1">
    <citation type="submission" date="2016-11" db="EMBL/GenBank/DDBJ databases">
        <authorList>
            <person name="Jaros S."/>
            <person name="Januszkiewicz K."/>
            <person name="Wedrychowicz H."/>
        </authorList>
    </citation>
    <scope>NUCLEOTIDE SEQUENCE [LARGE SCALE GENOMIC DNA]</scope>
    <source>
        <strain evidence="2 3">DSM 14501</strain>
    </source>
</reference>
<keyword evidence="2" id="KW-0808">Transferase</keyword>
<dbReference type="AlphaFoldDB" id="A0A1M6MEZ1"/>
<name>A0A1M6MEZ1_9FIRM</name>
<dbReference type="Proteomes" id="UP000184082">
    <property type="component" value="Unassembled WGS sequence"/>
</dbReference>
<organism evidence="2 3">
    <name type="scientific">Caminicella sporogenes DSM 14501</name>
    <dbReference type="NCBI Taxonomy" id="1121266"/>
    <lineage>
        <taxon>Bacteria</taxon>
        <taxon>Bacillati</taxon>
        <taxon>Bacillota</taxon>
        <taxon>Clostridia</taxon>
        <taxon>Peptostreptococcales</taxon>
        <taxon>Caminicellaceae</taxon>
        <taxon>Caminicella</taxon>
    </lineage>
</organism>
<dbReference type="PANTHER" id="PTHR22916:SF3">
    <property type="entry name" value="UDP-GLCNAC:BETAGAL BETA-1,3-N-ACETYLGLUCOSAMINYLTRANSFERASE-LIKE PROTEIN 1"/>
    <property type="match status" value="1"/>
</dbReference>
<dbReference type="GO" id="GO:0016758">
    <property type="term" value="F:hexosyltransferase activity"/>
    <property type="evidence" value="ECO:0007669"/>
    <property type="project" value="UniProtKB-ARBA"/>
</dbReference>
<dbReference type="SUPFAM" id="SSF53448">
    <property type="entry name" value="Nucleotide-diphospho-sugar transferases"/>
    <property type="match status" value="1"/>
</dbReference>
<gene>
    <name evidence="2" type="ORF">SAMN02745883_00511</name>
</gene>
<feature type="domain" description="Glycosyltransferase 2-like" evidence="1">
    <location>
        <begin position="5"/>
        <end position="130"/>
    </location>
</feature>
<keyword evidence="3" id="KW-1185">Reference proteome</keyword>
<dbReference type="STRING" id="1121266.SAMN02745883_00511"/>
<evidence type="ECO:0000313" key="3">
    <source>
        <dbReference type="Proteomes" id="UP000184082"/>
    </source>
</evidence>
<dbReference type="Gene3D" id="3.90.550.10">
    <property type="entry name" value="Spore Coat Polysaccharide Biosynthesis Protein SpsA, Chain A"/>
    <property type="match status" value="1"/>
</dbReference>
<proteinExistence type="predicted"/>
<dbReference type="Pfam" id="PF00535">
    <property type="entry name" value="Glycos_transf_2"/>
    <property type="match status" value="1"/>
</dbReference>
<dbReference type="InterPro" id="IPR001173">
    <property type="entry name" value="Glyco_trans_2-like"/>
</dbReference>
<dbReference type="InterPro" id="IPR029044">
    <property type="entry name" value="Nucleotide-diphossugar_trans"/>
</dbReference>
<sequence>MTKVSVIIPTYNYEKFIHNAIDSILNQTFKDYEIIIVDDGSTDNTAEIIKKYNNEKISYFYKENRGPAAARNLGIKKAKGDYICFLDADDAFMPEKLEIQVDILDKNKNIGLVYTNFLYVKNNLSSTYYHYRCKNFSCHKNALQHLWYENYINTSTVMTVKEYLFKVGLFNENYKYGEDFDLWMRLGKYYEFFCVHKPLVKTRSHDNNLCKSLSCIEKLNYTKKIRNNIKKFYENQGGYKINM</sequence>
<accession>A0A1M6MEZ1</accession>
<protein>
    <submittedName>
        <fullName evidence="2">Glycosyl transferase family 2</fullName>
    </submittedName>
</protein>
<evidence type="ECO:0000313" key="2">
    <source>
        <dbReference type="EMBL" id="SHJ81910.1"/>
    </source>
</evidence>
<dbReference type="EMBL" id="FRAJ01000004">
    <property type="protein sequence ID" value="SHJ81910.1"/>
    <property type="molecule type" value="Genomic_DNA"/>
</dbReference>
<dbReference type="RefSeq" id="WP_072965821.1">
    <property type="nucleotide sequence ID" value="NZ_FRAJ01000004.1"/>
</dbReference>
<dbReference type="PANTHER" id="PTHR22916">
    <property type="entry name" value="GLYCOSYLTRANSFERASE"/>
    <property type="match status" value="1"/>
</dbReference>